<evidence type="ECO:0000259" key="11">
    <source>
        <dbReference type="PROSITE" id="PS50109"/>
    </source>
</evidence>
<proteinExistence type="predicted"/>
<dbReference type="OMA" id="MMATNET"/>
<dbReference type="CDD" id="cd16922">
    <property type="entry name" value="HATPase_EvgS-ArcB-TorS-like"/>
    <property type="match status" value="1"/>
</dbReference>
<dbReference type="OrthoDB" id="21225at2759"/>
<dbReference type="EC" id="2.7.13.3" evidence="2"/>
<dbReference type="InterPro" id="IPR001789">
    <property type="entry name" value="Sig_transdc_resp-reg_receiver"/>
</dbReference>
<keyword evidence="8" id="KW-0902">Two-component regulatory system</keyword>
<evidence type="ECO:0000259" key="12">
    <source>
        <dbReference type="PROSITE" id="PS50110"/>
    </source>
</evidence>
<keyword evidence="6" id="KW-0418">Kinase</keyword>
<evidence type="ECO:0000256" key="5">
    <source>
        <dbReference type="ARBA" id="ARBA00022741"/>
    </source>
</evidence>
<dbReference type="Gene3D" id="3.30.565.10">
    <property type="entry name" value="Histidine kinase-like ATPase, C-terminal domain"/>
    <property type="match status" value="1"/>
</dbReference>
<dbReference type="CDD" id="cd06225">
    <property type="entry name" value="HAMP"/>
    <property type="match status" value="1"/>
</dbReference>
<dbReference type="GO" id="GO:0005524">
    <property type="term" value="F:ATP binding"/>
    <property type="evidence" value="ECO:0007669"/>
    <property type="project" value="UniProtKB-KW"/>
</dbReference>
<evidence type="ECO:0000256" key="9">
    <source>
        <dbReference type="PROSITE-ProRule" id="PRU00169"/>
    </source>
</evidence>
<feature type="domain" description="HAMP" evidence="13">
    <location>
        <begin position="373"/>
        <end position="428"/>
    </location>
</feature>
<dbReference type="FunFam" id="1.10.287.130:FF:000002">
    <property type="entry name" value="Two-component osmosensing histidine kinase"/>
    <property type="match status" value="1"/>
</dbReference>
<dbReference type="SMART" id="SM00387">
    <property type="entry name" value="HATPase_c"/>
    <property type="match status" value="1"/>
</dbReference>
<feature type="modified residue" description="4-aspartylphosphate" evidence="9">
    <location>
        <position position="775"/>
    </location>
</feature>
<dbReference type="CDD" id="cd00082">
    <property type="entry name" value="HisKA"/>
    <property type="match status" value="1"/>
</dbReference>
<feature type="domain" description="Histidine kinase" evidence="11">
    <location>
        <begin position="482"/>
        <end position="705"/>
    </location>
</feature>
<dbReference type="Pfam" id="PF00072">
    <property type="entry name" value="Response_reg"/>
    <property type="match status" value="1"/>
</dbReference>
<evidence type="ECO:0000313" key="15">
    <source>
        <dbReference type="Proteomes" id="UP000825935"/>
    </source>
</evidence>
<dbReference type="PROSITE" id="PS50109">
    <property type="entry name" value="HIS_KIN"/>
    <property type="match status" value="1"/>
</dbReference>
<feature type="modified residue" description="4-aspartylphosphate" evidence="9">
    <location>
        <position position="973"/>
    </location>
</feature>
<dbReference type="SUPFAM" id="SSF47384">
    <property type="entry name" value="Homodimeric domain of signal transducing histidine kinase"/>
    <property type="match status" value="1"/>
</dbReference>
<evidence type="ECO:0000256" key="7">
    <source>
        <dbReference type="ARBA" id="ARBA00022840"/>
    </source>
</evidence>
<evidence type="ECO:0000256" key="4">
    <source>
        <dbReference type="ARBA" id="ARBA00022679"/>
    </source>
</evidence>
<dbReference type="GO" id="GO:0016020">
    <property type="term" value="C:membrane"/>
    <property type="evidence" value="ECO:0007669"/>
    <property type="project" value="InterPro"/>
</dbReference>
<keyword evidence="7" id="KW-0067">ATP-binding</keyword>
<dbReference type="InterPro" id="IPR004358">
    <property type="entry name" value="Sig_transdc_His_kin-like_C"/>
</dbReference>
<dbReference type="InterPro" id="IPR036890">
    <property type="entry name" value="HATPase_C_sf"/>
</dbReference>
<name>A0A8T2V356_CERRI</name>
<organism evidence="14 15">
    <name type="scientific">Ceratopteris richardii</name>
    <name type="common">Triangle waterfern</name>
    <dbReference type="NCBI Taxonomy" id="49495"/>
    <lineage>
        <taxon>Eukaryota</taxon>
        <taxon>Viridiplantae</taxon>
        <taxon>Streptophyta</taxon>
        <taxon>Embryophyta</taxon>
        <taxon>Tracheophyta</taxon>
        <taxon>Polypodiopsida</taxon>
        <taxon>Polypodiidae</taxon>
        <taxon>Polypodiales</taxon>
        <taxon>Pteridineae</taxon>
        <taxon>Pteridaceae</taxon>
        <taxon>Parkerioideae</taxon>
        <taxon>Ceratopteris</taxon>
    </lineage>
</organism>
<dbReference type="PANTHER" id="PTHR45339:SF3">
    <property type="entry name" value="HISTIDINE KINASE"/>
    <property type="match status" value="1"/>
</dbReference>
<dbReference type="SUPFAM" id="SSF52172">
    <property type="entry name" value="CheY-like"/>
    <property type="match status" value="2"/>
</dbReference>
<dbReference type="SMART" id="SM00448">
    <property type="entry name" value="REC"/>
    <property type="match status" value="2"/>
</dbReference>
<dbReference type="Gene3D" id="3.40.50.2300">
    <property type="match status" value="2"/>
</dbReference>
<reference evidence="14" key="1">
    <citation type="submission" date="2021-08" db="EMBL/GenBank/DDBJ databases">
        <title>WGS assembly of Ceratopteris richardii.</title>
        <authorList>
            <person name="Marchant D.B."/>
            <person name="Chen G."/>
            <person name="Jenkins J."/>
            <person name="Shu S."/>
            <person name="Leebens-Mack J."/>
            <person name="Grimwood J."/>
            <person name="Schmutz J."/>
            <person name="Soltis P."/>
            <person name="Soltis D."/>
            <person name="Chen Z.-H."/>
        </authorList>
    </citation>
    <scope>NUCLEOTIDE SEQUENCE</scope>
    <source>
        <strain evidence="14">Whitten #5841</strain>
        <tissue evidence="14">Leaf</tissue>
    </source>
</reference>
<dbReference type="PANTHER" id="PTHR45339">
    <property type="entry name" value="HYBRID SIGNAL TRANSDUCTION HISTIDINE KINASE J"/>
    <property type="match status" value="1"/>
</dbReference>
<keyword evidence="5" id="KW-0547">Nucleotide-binding</keyword>
<dbReference type="InterPro" id="IPR003661">
    <property type="entry name" value="HisK_dim/P_dom"/>
</dbReference>
<dbReference type="Pfam" id="PF02518">
    <property type="entry name" value="HATPase_c"/>
    <property type="match status" value="1"/>
</dbReference>
<dbReference type="SUPFAM" id="SSF55874">
    <property type="entry name" value="ATPase domain of HSP90 chaperone/DNA topoisomerase II/histidine kinase"/>
    <property type="match status" value="1"/>
</dbReference>
<comment type="caution">
    <text evidence="14">The sequence shown here is derived from an EMBL/GenBank/DDBJ whole genome shotgun (WGS) entry which is preliminary data.</text>
</comment>
<evidence type="ECO:0000256" key="1">
    <source>
        <dbReference type="ARBA" id="ARBA00000085"/>
    </source>
</evidence>
<dbReference type="SMART" id="SM00304">
    <property type="entry name" value="HAMP"/>
    <property type="match status" value="1"/>
</dbReference>
<dbReference type="CDD" id="cd17546">
    <property type="entry name" value="REC_hyHK_CKI1_RcsC-like"/>
    <property type="match status" value="1"/>
</dbReference>
<protein>
    <recommendedName>
        <fullName evidence="2">histidine kinase</fullName>
        <ecNumber evidence="2">2.7.13.3</ecNumber>
    </recommendedName>
</protein>
<dbReference type="InterPro" id="IPR011006">
    <property type="entry name" value="CheY-like_superfamily"/>
</dbReference>
<keyword evidence="4" id="KW-0808">Transferase</keyword>
<dbReference type="Gene3D" id="6.10.340.10">
    <property type="match status" value="1"/>
</dbReference>
<evidence type="ECO:0000313" key="14">
    <source>
        <dbReference type="EMBL" id="KAH7440234.1"/>
    </source>
</evidence>
<dbReference type="CDD" id="cd00156">
    <property type="entry name" value="REC"/>
    <property type="match status" value="1"/>
</dbReference>
<dbReference type="PRINTS" id="PR00344">
    <property type="entry name" value="BCTRLSENSOR"/>
</dbReference>
<accession>A0A8T2V356</accession>
<dbReference type="EMBL" id="CM035409">
    <property type="protein sequence ID" value="KAH7440234.1"/>
    <property type="molecule type" value="Genomic_DNA"/>
</dbReference>
<dbReference type="PROSITE" id="PS50885">
    <property type="entry name" value="HAMP"/>
    <property type="match status" value="1"/>
</dbReference>
<keyword evidence="10" id="KW-1133">Transmembrane helix</keyword>
<keyword evidence="3 9" id="KW-0597">Phosphoprotein</keyword>
<dbReference type="FunFam" id="3.30.565.10:FF:000010">
    <property type="entry name" value="Sensor histidine kinase RcsC"/>
    <property type="match status" value="1"/>
</dbReference>
<evidence type="ECO:0000259" key="13">
    <source>
        <dbReference type="PROSITE" id="PS50885"/>
    </source>
</evidence>
<dbReference type="PROSITE" id="PS50110">
    <property type="entry name" value="RESPONSE_REGULATORY"/>
    <property type="match status" value="2"/>
</dbReference>
<evidence type="ECO:0000256" key="10">
    <source>
        <dbReference type="SAM" id="Phobius"/>
    </source>
</evidence>
<dbReference type="InterPro" id="IPR003594">
    <property type="entry name" value="HATPase_dom"/>
</dbReference>
<evidence type="ECO:0000256" key="8">
    <source>
        <dbReference type="ARBA" id="ARBA00023012"/>
    </source>
</evidence>
<gene>
    <name evidence="14" type="ORF">KP509_04G097600</name>
</gene>
<feature type="domain" description="Response regulatory" evidence="12">
    <location>
        <begin position="924"/>
        <end position="1043"/>
    </location>
</feature>
<dbReference type="GO" id="GO:0000155">
    <property type="term" value="F:phosphorelay sensor kinase activity"/>
    <property type="evidence" value="ECO:0007669"/>
    <property type="project" value="InterPro"/>
</dbReference>
<sequence length="1063" mass="117465">MAAACWCRCRGSDYRTWNMSIDEVPSNNTAGSCSSGVGPFTVQGPDGNLGAEEAGRASSLTLNYRKKLRAPICVKLTVFICLAVMVASGVPELVLWKKVHQQLVGQIEHRLMVLSTLRQEQLQDYLLSEADKTQLIAIRIVISNYLNNVSTGNKTLAKLDLQMAISVISDFMNAAVYDSKGHLVLETEENVFQPRIEEASINTVVQEIPNLQYPVETSNGWMYTLSRGIHKVYGQKLIGQLMVSVNATKLVSLVYDRTGLQETGELLVGIPDGPDKIRLLLPAMQKPNVIVLPYKGAMAKAINGESGILKERNYRGARVIAAYRPAGFLHWGLLAQMEIKEAYASVWSVRLVILVTFSALLFVGALASLGLAKAFTSPIIELGKAAFALGQGDMRTRVKKGSSCFHDEFSNLKDAFNGMAHRIASHQYILEHEVSERTSDLAHAHDGLAREVEERKRIELELEKAKDIAMAADRSKSEFLANMSHEIRTPLNAIINFTELCLDTQITQEQQEHLEYVQFAAQHLLRLITDILDFNKIAAGKLEMEEIQFSLYEQLEQSLSVLAARAWKSGLELCCDIHADVPDQLLGDPGRLLQIFVNLVGNGIKFTKKGEVIVSVTVNSKSADDVELLFAVKDSGLGIPQTKQSLLFQAFSQVDSSTQRLYGGTGLGLAISSKLAAAMGGRMWVESEGVEGLGSTFSFTGRFKLFPSNSSMNFLMFKGVRALVVDDNSTGLRILTDLLKSWNIIADGVMTTEAAKSALELGESSGHKYNVVLLDMWLGGVEALDLVEYIRARPDLLQKYASDAEVNTLYPVEPDSDLALPSAHCLSQQCSSKSTPDRLRYGPNLKVEIYTKDNVSSAIIMLTSVNHMESSRCKELGLPFHTSKPIRRSLLNRVLRSALGFEDKMSHDEGKTSKESKKLNKRLHVLIAEDNPVNQRVAIKLLHKWGHTTVLAVDGAEAVERSAKEEFDIILMDVQMPVCDGFEATAKIREYERSHNRKITPIVAMTAHAMMGDGEYCIAAGMDYYISKPLNAKKLQDLLQYVATSSLRVYSASPSHKNSMSMW</sequence>
<keyword evidence="15" id="KW-1185">Reference proteome</keyword>
<keyword evidence="10" id="KW-0812">Transmembrane</keyword>
<evidence type="ECO:0000256" key="6">
    <source>
        <dbReference type="ARBA" id="ARBA00022777"/>
    </source>
</evidence>
<feature type="transmembrane region" description="Helical" evidence="10">
    <location>
        <begin position="347"/>
        <end position="372"/>
    </location>
</feature>
<evidence type="ECO:0000256" key="3">
    <source>
        <dbReference type="ARBA" id="ARBA00022553"/>
    </source>
</evidence>
<keyword evidence="10" id="KW-0472">Membrane</keyword>
<dbReference type="InterPro" id="IPR005467">
    <property type="entry name" value="His_kinase_dom"/>
</dbReference>
<dbReference type="Gene3D" id="1.10.287.130">
    <property type="match status" value="1"/>
</dbReference>
<dbReference type="Pfam" id="PF00512">
    <property type="entry name" value="HisKA"/>
    <property type="match status" value="1"/>
</dbReference>
<dbReference type="InterPro" id="IPR036097">
    <property type="entry name" value="HisK_dim/P_sf"/>
</dbReference>
<feature type="domain" description="Response regulatory" evidence="12">
    <location>
        <begin position="721"/>
        <end position="899"/>
    </location>
</feature>
<evidence type="ECO:0000256" key="2">
    <source>
        <dbReference type="ARBA" id="ARBA00012438"/>
    </source>
</evidence>
<dbReference type="SMART" id="SM00388">
    <property type="entry name" value="HisKA"/>
    <property type="match status" value="1"/>
</dbReference>
<dbReference type="AlphaFoldDB" id="A0A8T2V356"/>
<dbReference type="InterPro" id="IPR003660">
    <property type="entry name" value="HAMP_dom"/>
</dbReference>
<comment type="catalytic activity">
    <reaction evidence="1">
        <text>ATP + protein L-histidine = ADP + protein N-phospho-L-histidine.</text>
        <dbReference type="EC" id="2.7.13.3"/>
    </reaction>
</comment>
<dbReference type="Proteomes" id="UP000825935">
    <property type="component" value="Chromosome 4"/>
</dbReference>